<comment type="cofactor">
    <cofactor evidence="9">
        <name>Mg(2+)</name>
        <dbReference type="ChEBI" id="CHEBI:18420"/>
    </cofactor>
    <text evidence="9">Requires a divalent cation, most likely magnesium in vivo, as an electrophilic catalyst to aid phosphoryl group transfer. It is the chelate of the metal and the nucleotide that is the actual substrate.</text>
</comment>
<evidence type="ECO:0000259" key="11">
    <source>
        <dbReference type="Pfam" id="PF00294"/>
    </source>
</evidence>
<dbReference type="Pfam" id="PF00294">
    <property type="entry name" value="PfkB"/>
    <property type="match status" value="1"/>
</dbReference>
<dbReference type="GO" id="GO:0005829">
    <property type="term" value="C:cytosol"/>
    <property type="evidence" value="ECO:0007669"/>
    <property type="project" value="TreeGrafter"/>
</dbReference>
<dbReference type="NCBIfam" id="TIGR02152">
    <property type="entry name" value="D_ribokin_bact"/>
    <property type="match status" value="1"/>
</dbReference>
<keyword evidence="7 9" id="KW-0630">Potassium</keyword>
<dbReference type="PANTHER" id="PTHR10584">
    <property type="entry name" value="SUGAR KINASE"/>
    <property type="match status" value="1"/>
</dbReference>
<evidence type="ECO:0000256" key="3">
    <source>
        <dbReference type="ARBA" id="ARBA00022741"/>
    </source>
</evidence>
<dbReference type="InterPro" id="IPR029056">
    <property type="entry name" value="Ribokinase-like"/>
</dbReference>
<proteinExistence type="inferred from homology"/>
<dbReference type="UniPathway" id="UPA00916">
    <property type="reaction ID" value="UER00889"/>
</dbReference>
<evidence type="ECO:0000256" key="10">
    <source>
        <dbReference type="NCBIfam" id="TIGR02152"/>
    </source>
</evidence>
<dbReference type="GO" id="GO:0019303">
    <property type="term" value="P:D-ribose catabolic process"/>
    <property type="evidence" value="ECO:0007669"/>
    <property type="project" value="UniProtKB-UniRule"/>
</dbReference>
<evidence type="ECO:0000313" key="13">
    <source>
        <dbReference type="Proteomes" id="UP000005583"/>
    </source>
</evidence>
<dbReference type="InterPro" id="IPR002139">
    <property type="entry name" value="Ribo/fructo_kinase"/>
</dbReference>
<feature type="binding site" evidence="9">
    <location>
        <position position="295"/>
    </location>
    <ligand>
        <name>K(+)</name>
        <dbReference type="ChEBI" id="CHEBI:29103"/>
    </ligand>
</feature>
<organism evidence="12 13">
    <name type="scientific">Lactobacillus ultunensis DSM 16047</name>
    <dbReference type="NCBI Taxonomy" id="525365"/>
    <lineage>
        <taxon>Bacteria</taxon>
        <taxon>Bacillati</taxon>
        <taxon>Bacillota</taxon>
        <taxon>Bacilli</taxon>
        <taxon>Lactobacillales</taxon>
        <taxon>Lactobacillaceae</taxon>
        <taxon>Lactobacillus</taxon>
    </lineage>
</organism>
<comment type="caution">
    <text evidence="9">Lacks conserved residue(s) required for the propagation of feature annotation.</text>
</comment>
<keyword evidence="4 9" id="KW-0418">Kinase</keyword>
<dbReference type="HAMAP" id="MF_01987">
    <property type="entry name" value="Ribokinase"/>
    <property type="match status" value="1"/>
</dbReference>
<feature type="binding site" evidence="9">
    <location>
        <begin position="13"/>
        <end position="15"/>
    </location>
    <ligand>
        <name>substrate</name>
    </ligand>
</feature>
<keyword evidence="13" id="KW-1185">Reference proteome</keyword>
<dbReference type="GO" id="GO:0004747">
    <property type="term" value="F:ribokinase activity"/>
    <property type="evidence" value="ECO:0007669"/>
    <property type="project" value="UniProtKB-UniRule"/>
</dbReference>
<feature type="binding site" evidence="9">
    <location>
        <position position="289"/>
    </location>
    <ligand>
        <name>K(+)</name>
        <dbReference type="ChEBI" id="CHEBI:29103"/>
    </ligand>
</feature>
<accession>C2ELR7</accession>
<feature type="binding site" evidence="9">
    <location>
        <position position="249"/>
    </location>
    <ligand>
        <name>K(+)</name>
        <dbReference type="ChEBI" id="CHEBI:29103"/>
    </ligand>
</feature>
<feature type="binding site" evidence="9">
    <location>
        <position position="142"/>
    </location>
    <ligand>
        <name>substrate</name>
    </ligand>
</feature>
<feature type="binding site" evidence="9">
    <location>
        <position position="286"/>
    </location>
    <ligand>
        <name>K(+)</name>
        <dbReference type="ChEBI" id="CHEBI:29103"/>
    </ligand>
</feature>
<keyword evidence="3 9" id="KW-0547">Nucleotide-binding</keyword>
<keyword evidence="1 9" id="KW-0808">Transferase</keyword>
<feature type="binding site" evidence="9">
    <location>
        <begin position="254"/>
        <end position="255"/>
    </location>
    <ligand>
        <name>ATP</name>
        <dbReference type="ChEBI" id="CHEBI:30616"/>
    </ligand>
</feature>
<evidence type="ECO:0000256" key="6">
    <source>
        <dbReference type="ARBA" id="ARBA00022842"/>
    </source>
</evidence>
<keyword evidence="2 9" id="KW-0479">Metal-binding</keyword>
<sequence length="310" mass="32858">MLMKKIVVIGSSNVDTTLHVKDFPKPGETINALEVSTAGGGKGANQAIAAAKSGAETYFINRVGEDSEGGFITHQLKSYGVDTTYVQTTMGSKTGHAFITLNEAGQNDIVIDHGANYELTVEDIQAASDLITSWDCVIAQFETPIEVTIAAFKMAKKAGKITILNPAPAVDKIPDELLKYTDIITPNETESAKLTGIPIKDKSTLATNAEKLHLLGVKNVVITYGDKGAYISTADVEELVPAYKVKATDTTGAGDTFIGYLASNLNADLSNFEEAAKIASRASSIAVQRLGAQPSIPTAKEVENAMEDDE</sequence>
<evidence type="ECO:0000313" key="12">
    <source>
        <dbReference type="EMBL" id="EEJ72489.1"/>
    </source>
</evidence>
<feature type="active site" description="Proton acceptor" evidence="9">
    <location>
        <position position="255"/>
    </location>
</feature>
<protein>
    <recommendedName>
        <fullName evidence="9 10">Ribokinase</fullName>
        <shortName evidence="9">RK</shortName>
        <ecNumber evidence="9 10">2.7.1.15</ecNumber>
    </recommendedName>
</protein>
<dbReference type="Proteomes" id="UP000005583">
    <property type="component" value="Unassembled WGS sequence"/>
</dbReference>
<dbReference type="GO" id="GO:0046872">
    <property type="term" value="F:metal ion binding"/>
    <property type="evidence" value="ECO:0007669"/>
    <property type="project" value="UniProtKB-KW"/>
</dbReference>
<evidence type="ECO:0000256" key="4">
    <source>
        <dbReference type="ARBA" id="ARBA00022777"/>
    </source>
</evidence>
<feature type="binding site" evidence="9">
    <location>
        <position position="291"/>
    </location>
    <ligand>
        <name>K(+)</name>
        <dbReference type="ChEBI" id="CHEBI:29103"/>
    </ligand>
</feature>
<gene>
    <name evidence="9 12" type="primary">rbsK</name>
    <name evidence="12" type="ORF">HMPREF0548_0613</name>
</gene>
<dbReference type="Gene3D" id="3.40.1190.20">
    <property type="match status" value="1"/>
</dbReference>
<dbReference type="PRINTS" id="PR00990">
    <property type="entry name" value="RIBOKINASE"/>
</dbReference>
<comment type="similarity">
    <text evidence="9">Belongs to the carbohydrate kinase PfkB family. Ribokinase subfamily.</text>
</comment>
<feature type="binding site" evidence="9">
    <location>
        <begin position="223"/>
        <end position="228"/>
    </location>
    <ligand>
        <name>ATP</name>
        <dbReference type="ChEBI" id="CHEBI:30616"/>
    </ligand>
</feature>
<evidence type="ECO:0000256" key="1">
    <source>
        <dbReference type="ARBA" id="ARBA00022679"/>
    </source>
</evidence>
<keyword evidence="6 9" id="KW-0460">Magnesium</keyword>
<comment type="subcellular location">
    <subcellularLocation>
        <location evidence="9">Cytoplasm</location>
    </subcellularLocation>
</comment>
<feature type="binding site" evidence="9">
    <location>
        <position position="251"/>
    </location>
    <ligand>
        <name>K(+)</name>
        <dbReference type="ChEBI" id="CHEBI:29103"/>
    </ligand>
</feature>
<feature type="binding site" evidence="9">
    <location>
        <position position="187"/>
    </location>
    <ligand>
        <name>ATP</name>
        <dbReference type="ChEBI" id="CHEBI:30616"/>
    </ligand>
</feature>
<feature type="domain" description="Carbohydrate kinase PfkB" evidence="11">
    <location>
        <begin position="3"/>
        <end position="298"/>
    </location>
</feature>
<dbReference type="HOGENOM" id="CLU_027634_2_0_9"/>
<dbReference type="GO" id="GO:0005524">
    <property type="term" value="F:ATP binding"/>
    <property type="evidence" value="ECO:0007669"/>
    <property type="project" value="UniProtKB-UniRule"/>
</dbReference>
<evidence type="ECO:0000256" key="8">
    <source>
        <dbReference type="ARBA" id="ARBA00023277"/>
    </source>
</evidence>
<dbReference type="InterPro" id="IPR011877">
    <property type="entry name" value="Ribokinase"/>
</dbReference>
<evidence type="ECO:0000256" key="7">
    <source>
        <dbReference type="ARBA" id="ARBA00022958"/>
    </source>
</evidence>
<name>C2ELR7_9LACO</name>
<dbReference type="InterPro" id="IPR011611">
    <property type="entry name" value="PfkB_dom"/>
</dbReference>
<feature type="binding site" evidence="9">
    <location>
        <position position="255"/>
    </location>
    <ligand>
        <name>substrate</name>
    </ligand>
</feature>
<evidence type="ECO:0000256" key="9">
    <source>
        <dbReference type="HAMAP-Rule" id="MF_01987"/>
    </source>
</evidence>
<comment type="pathway">
    <text evidence="9">Carbohydrate metabolism; D-ribose degradation; D-ribose 5-phosphate from beta-D-ribopyranose: step 2/2.</text>
</comment>
<dbReference type="eggNOG" id="COG0524">
    <property type="taxonomic scope" value="Bacteria"/>
</dbReference>
<comment type="subunit">
    <text evidence="9">Homodimer.</text>
</comment>
<dbReference type="SUPFAM" id="SSF53613">
    <property type="entry name" value="Ribokinase-like"/>
    <property type="match status" value="1"/>
</dbReference>
<feature type="binding site" evidence="9">
    <location>
        <begin position="41"/>
        <end position="45"/>
    </location>
    <ligand>
        <name>substrate</name>
    </ligand>
</feature>
<dbReference type="EC" id="2.7.1.15" evidence="9 10"/>
<comment type="activity regulation">
    <text evidence="9">Activated by a monovalent cation that binds near, but not in, the active site. The most likely occupant of the site in vivo is potassium. Ion binding induces a conformational change that may alter substrate affinity.</text>
</comment>
<keyword evidence="9" id="KW-0963">Cytoplasm</keyword>
<dbReference type="AlphaFoldDB" id="C2ELR7"/>
<keyword evidence="8 9" id="KW-0119">Carbohydrate metabolism</keyword>
<dbReference type="EMBL" id="ACGU01000035">
    <property type="protein sequence ID" value="EEJ72489.1"/>
    <property type="molecule type" value="Genomic_DNA"/>
</dbReference>
<comment type="caution">
    <text evidence="12">The sequence shown here is derived from an EMBL/GenBank/DDBJ whole genome shotgun (WGS) entry which is preliminary data.</text>
</comment>
<comment type="catalytic activity">
    <reaction evidence="9">
        <text>D-ribose + ATP = D-ribose 5-phosphate + ADP + H(+)</text>
        <dbReference type="Rhea" id="RHEA:13697"/>
        <dbReference type="ChEBI" id="CHEBI:15378"/>
        <dbReference type="ChEBI" id="CHEBI:30616"/>
        <dbReference type="ChEBI" id="CHEBI:47013"/>
        <dbReference type="ChEBI" id="CHEBI:78346"/>
        <dbReference type="ChEBI" id="CHEBI:456216"/>
        <dbReference type="EC" id="2.7.1.15"/>
    </reaction>
</comment>
<evidence type="ECO:0000256" key="2">
    <source>
        <dbReference type="ARBA" id="ARBA00022723"/>
    </source>
</evidence>
<comment type="function">
    <text evidence="9">Catalyzes the phosphorylation of ribose at O-5 in a reaction requiring ATP and magnesium. The resulting D-ribose-5-phosphate can then be used either for sythesis of nucleotides, histidine, and tryptophan, or as a component of the pentose phosphate pathway.</text>
</comment>
<keyword evidence="5 9" id="KW-0067">ATP-binding</keyword>
<reference evidence="12 13" key="1">
    <citation type="submission" date="2009-01" db="EMBL/GenBank/DDBJ databases">
        <authorList>
            <person name="Qin X."/>
            <person name="Bachman B."/>
            <person name="Battles P."/>
            <person name="Bell A."/>
            <person name="Bess C."/>
            <person name="Bickham C."/>
            <person name="Chaboub L."/>
            <person name="Chen D."/>
            <person name="Coyle M."/>
            <person name="Deiros D.R."/>
            <person name="Dinh H."/>
            <person name="Forbes L."/>
            <person name="Fowler G."/>
            <person name="Francisco L."/>
            <person name="Fu Q."/>
            <person name="Gubbala S."/>
            <person name="Hale W."/>
            <person name="Han Y."/>
            <person name="Hemphill L."/>
            <person name="Highlander S.K."/>
            <person name="Hirani K."/>
            <person name="Hogues M."/>
            <person name="Jackson L."/>
            <person name="Jakkamsetti A."/>
            <person name="Javaid M."/>
            <person name="Jiang H."/>
            <person name="Korchina V."/>
            <person name="Kovar C."/>
            <person name="Lara F."/>
            <person name="Lee S."/>
            <person name="Mata R."/>
            <person name="Mathew T."/>
            <person name="Moen C."/>
            <person name="Morales K."/>
            <person name="Munidasa M."/>
            <person name="Nazareth L."/>
            <person name="Ngo R."/>
            <person name="Nguyen L."/>
            <person name="Okwuonu G."/>
            <person name="Ongeri F."/>
            <person name="Patil S."/>
            <person name="Petrosino J."/>
            <person name="Pham C."/>
            <person name="Pham P."/>
            <person name="Pu L.-L."/>
            <person name="Puazo M."/>
            <person name="Raj R."/>
            <person name="Reid J."/>
            <person name="Rouhana J."/>
            <person name="Saada N."/>
            <person name="Shang Y."/>
            <person name="Simmons D."/>
            <person name="Thornton R."/>
            <person name="Warren J."/>
            <person name="Weissenberger G."/>
            <person name="Zhang J."/>
            <person name="Zhang L."/>
            <person name="Zhou C."/>
            <person name="Zhu D."/>
            <person name="Muzny D."/>
            <person name="Worley K."/>
            <person name="Gibbs R."/>
        </authorList>
    </citation>
    <scope>NUCLEOTIDE SEQUENCE [LARGE SCALE GENOMIC DNA]</scope>
    <source>
        <strain evidence="12 13">DSM 16047</strain>
    </source>
</reference>
<dbReference type="PANTHER" id="PTHR10584:SF166">
    <property type="entry name" value="RIBOKINASE"/>
    <property type="match status" value="1"/>
</dbReference>
<evidence type="ECO:0000256" key="5">
    <source>
        <dbReference type="ARBA" id="ARBA00022840"/>
    </source>
</evidence>
<dbReference type="CDD" id="cd01174">
    <property type="entry name" value="ribokinase"/>
    <property type="match status" value="1"/>
</dbReference>
<dbReference type="STRING" id="525365.HMPREF0548_0613"/>